<proteinExistence type="predicted"/>
<dbReference type="EMBL" id="JACAZE010000026">
    <property type="protein sequence ID" value="KAF7290365.1"/>
    <property type="molecule type" value="Genomic_DNA"/>
</dbReference>
<accession>A0A8H6S312</accession>
<dbReference type="Proteomes" id="UP000613580">
    <property type="component" value="Unassembled WGS sequence"/>
</dbReference>
<sequence length="438" mass="48266">MSSPSDSKPASGHATLLSPTKLTKASLKHILASPTKRRANTPSPLNLKPVRQTNIRKAKPASKNTPSPVSPVFRGLLFTPKALPPSPKSPLRRQVPSPTESESLFTRPVGPEVSTQTLPPLCTEDDSDDEAFVENGEFEEYDDDDYEPDEEEQEDGYFYVGPSVDPEYSQEYPSEEVDNEWRNSRLNDYLAQTATETVCEDPVAFAFAFIAPFGAPLYPTIDLANVAMRHVPVATGAIVHGGHVHERPSDEYLFDPKFVDYRYDSFGPYDLHRAILDRSVGRDPRSYAQAPPATQALVRQLALEYPQIRPDILTPVLHEVAPTSLGNHPYACPFPSCDEHIQPTLHAAEEHVAQAHGGLHTCPVPDCSEHDKAVVPDLATHVHCDHRVEPARAKASLECKMCGDRYVGGKMYAAHASQCARGRSPEAAERPAKRVRIA</sequence>
<gene>
    <name evidence="2" type="ORF">HMN09_01294500</name>
</gene>
<dbReference type="AlphaFoldDB" id="A0A8H6S312"/>
<protein>
    <recommendedName>
        <fullName evidence="4">C2H2-type domain-containing protein</fullName>
    </recommendedName>
</protein>
<evidence type="ECO:0000313" key="2">
    <source>
        <dbReference type="EMBL" id="KAF7290365.1"/>
    </source>
</evidence>
<comment type="caution">
    <text evidence="2">The sequence shown here is derived from an EMBL/GenBank/DDBJ whole genome shotgun (WGS) entry which is preliminary data.</text>
</comment>
<evidence type="ECO:0000256" key="1">
    <source>
        <dbReference type="SAM" id="MobiDB-lite"/>
    </source>
</evidence>
<evidence type="ECO:0000313" key="3">
    <source>
        <dbReference type="Proteomes" id="UP000613580"/>
    </source>
</evidence>
<keyword evidence="3" id="KW-1185">Reference proteome</keyword>
<feature type="region of interest" description="Disordered" evidence="1">
    <location>
        <begin position="1"/>
        <end position="128"/>
    </location>
</feature>
<evidence type="ECO:0008006" key="4">
    <source>
        <dbReference type="Google" id="ProtNLM"/>
    </source>
</evidence>
<name>A0A8H6S312_MYCCL</name>
<reference evidence="2" key="1">
    <citation type="submission" date="2020-05" db="EMBL/GenBank/DDBJ databases">
        <title>Mycena genomes resolve the evolution of fungal bioluminescence.</title>
        <authorList>
            <person name="Tsai I.J."/>
        </authorList>
    </citation>
    <scope>NUCLEOTIDE SEQUENCE</scope>
    <source>
        <strain evidence="2">110903Hualien_Pintung</strain>
    </source>
</reference>
<organism evidence="2 3">
    <name type="scientific">Mycena chlorophos</name>
    <name type="common">Agaric fungus</name>
    <name type="synonym">Agaricus chlorophos</name>
    <dbReference type="NCBI Taxonomy" id="658473"/>
    <lineage>
        <taxon>Eukaryota</taxon>
        <taxon>Fungi</taxon>
        <taxon>Dikarya</taxon>
        <taxon>Basidiomycota</taxon>
        <taxon>Agaricomycotina</taxon>
        <taxon>Agaricomycetes</taxon>
        <taxon>Agaricomycetidae</taxon>
        <taxon>Agaricales</taxon>
        <taxon>Marasmiineae</taxon>
        <taxon>Mycenaceae</taxon>
        <taxon>Mycena</taxon>
    </lineage>
</organism>
<dbReference type="OrthoDB" id="3046670at2759"/>